<dbReference type="PANTHER" id="PTHR11113:SF14">
    <property type="entry name" value="N-ACETYLGLUCOSAMINE-6-PHOSPHATE DEACETYLASE"/>
    <property type="match status" value="1"/>
</dbReference>
<reference evidence="9" key="1">
    <citation type="submission" date="2020-10" db="EMBL/GenBank/DDBJ databases">
        <authorList>
            <person name="Gilroy R."/>
        </authorList>
    </citation>
    <scope>NUCLEOTIDE SEQUENCE</scope>
    <source>
        <strain evidence="9">35461</strain>
    </source>
</reference>
<keyword evidence="4 5" id="KW-0119">Carbohydrate metabolism</keyword>
<dbReference type="SUPFAM" id="SSF51338">
    <property type="entry name" value="Composite domain of metallo-dependent hydrolases"/>
    <property type="match status" value="1"/>
</dbReference>
<reference evidence="9" key="2">
    <citation type="journal article" date="2021" name="PeerJ">
        <title>Extensive microbial diversity within the chicken gut microbiome revealed by metagenomics and culture.</title>
        <authorList>
            <person name="Gilroy R."/>
            <person name="Ravi A."/>
            <person name="Getino M."/>
            <person name="Pursley I."/>
            <person name="Horton D.L."/>
            <person name="Alikhan N.F."/>
            <person name="Baker D."/>
            <person name="Gharbi K."/>
            <person name="Hall N."/>
            <person name="Watson M."/>
            <person name="Adriaenssens E.M."/>
            <person name="Foster-Nyarko E."/>
            <person name="Jarju S."/>
            <person name="Secka A."/>
            <person name="Antonio M."/>
            <person name="Oren A."/>
            <person name="Chaudhuri R.R."/>
            <person name="La Ragione R."/>
            <person name="Hildebrand F."/>
            <person name="Pallen M.J."/>
        </authorList>
    </citation>
    <scope>NUCLEOTIDE SEQUENCE</scope>
    <source>
        <strain evidence="9">35461</strain>
    </source>
</reference>
<feature type="binding site" evidence="7">
    <location>
        <position position="220"/>
    </location>
    <ligand>
        <name>Zn(2+)</name>
        <dbReference type="ChEBI" id="CHEBI:29105"/>
    </ligand>
</feature>
<dbReference type="Gene3D" id="3.20.20.140">
    <property type="entry name" value="Metal-dependent hydrolases"/>
    <property type="match status" value="1"/>
</dbReference>
<dbReference type="AlphaFoldDB" id="A0A9D1NN96"/>
<dbReference type="Gene3D" id="2.30.40.10">
    <property type="entry name" value="Urease, subunit C, domain 1"/>
    <property type="match status" value="1"/>
</dbReference>
<dbReference type="SUPFAM" id="SSF51556">
    <property type="entry name" value="Metallo-dependent hydrolases"/>
    <property type="match status" value="1"/>
</dbReference>
<dbReference type="Proteomes" id="UP000886845">
    <property type="component" value="Unassembled WGS sequence"/>
</dbReference>
<dbReference type="CDD" id="cd00854">
    <property type="entry name" value="NagA"/>
    <property type="match status" value="1"/>
</dbReference>
<dbReference type="GO" id="GO:0008448">
    <property type="term" value="F:N-acetylglucosamine-6-phosphate deacetylase activity"/>
    <property type="evidence" value="ECO:0007669"/>
    <property type="project" value="UniProtKB-EC"/>
</dbReference>
<evidence type="ECO:0000256" key="2">
    <source>
        <dbReference type="ARBA" id="ARBA00022723"/>
    </source>
</evidence>
<comment type="cofactor">
    <cofactor evidence="7">
        <name>a divalent metal cation</name>
        <dbReference type="ChEBI" id="CHEBI:60240"/>
    </cofactor>
    <text evidence="7">Binds 1 divalent metal cation per subunit.</text>
</comment>
<dbReference type="EMBL" id="DVOR01000215">
    <property type="protein sequence ID" value="HIV09767.1"/>
    <property type="molecule type" value="Genomic_DNA"/>
</dbReference>
<evidence type="ECO:0000256" key="7">
    <source>
        <dbReference type="PIRSR" id="PIRSR038994-3"/>
    </source>
</evidence>
<feature type="domain" description="Amidohydrolase-related" evidence="8">
    <location>
        <begin position="54"/>
        <end position="384"/>
    </location>
</feature>
<evidence type="ECO:0000313" key="9">
    <source>
        <dbReference type="EMBL" id="HIV09767.1"/>
    </source>
</evidence>
<dbReference type="InterPro" id="IPR032466">
    <property type="entry name" value="Metal_Hydrolase"/>
</dbReference>
<name>A0A9D1NN96_9BACT</name>
<evidence type="ECO:0000259" key="8">
    <source>
        <dbReference type="Pfam" id="PF01979"/>
    </source>
</evidence>
<dbReference type="GO" id="GO:0046872">
    <property type="term" value="F:metal ion binding"/>
    <property type="evidence" value="ECO:0007669"/>
    <property type="project" value="UniProtKB-KW"/>
</dbReference>
<comment type="similarity">
    <text evidence="1 5">Belongs to the metallo-dependent hydrolases superfamily. NagA family.</text>
</comment>
<keyword evidence="3 5" id="KW-0378">Hydrolase</keyword>
<dbReference type="EC" id="3.5.1.25" evidence="9"/>
<feature type="active site" description="Proton donor/acceptor" evidence="6">
    <location>
        <position position="278"/>
    </location>
</feature>
<evidence type="ECO:0000256" key="1">
    <source>
        <dbReference type="ARBA" id="ARBA00010716"/>
    </source>
</evidence>
<comment type="caution">
    <text evidence="9">The sequence shown here is derived from an EMBL/GenBank/DDBJ whole genome shotgun (WGS) entry which is preliminary data.</text>
</comment>
<gene>
    <name evidence="9" type="primary">nagA</name>
    <name evidence="9" type="ORF">IAC79_06615</name>
</gene>
<feature type="binding site" evidence="7">
    <location>
        <position position="133"/>
    </location>
    <ligand>
        <name>Zn(2+)</name>
        <dbReference type="ChEBI" id="CHEBI:29105"/>
    </ligand>
</feature>
<dbReference type="PIRSF" id="PIRSF038994">
    <property type="entry name" value="NagA"/>
    <property type="match status" value="1"/>
</dbReference>
<evidence type="ECO:0000256" key="5">
    <source>
        <dbReference type="PIRNR" id="PIRNR038994"/>
    </source>
</evidence>
<dbReference type="InterPro" id="IPR003764">
    <property type="entry name" value="GlcNAc_6-P_deAcase"/>
</dbReference>
<proteinExistence type="inferred from homology"/>
<dbReference type="InterPro" id="IPR011059">
    <property type="entry name" value="Metal-dep_hydrolase_composite"/>
</dbReference>
<dbReference type="NCBIfam" id="TIGR00221">
    <property type="entry name" value="nagA"/>
    <property type="match status" value="1"/>
</dbReference>
<dbReference type="PANTHER" id="PTHR11113">
    <property type="entry name" value="N-ACETYLGLUCOSAMINE-6-PHOSPHATE DEACETYLASE"/>
    <property type="match status" value="1"/>
</dbReference>
<accession>A0A9D1NN96</accession>
<dbReference type="InterPro" id="IPR006680">
    <property type="entry name" value="Amidohydro-rel"/>
</dbReference>
<protein>
    <submittedName>
        <fullName evidence="9">N-acetylglucosamine-6-phosphate deacetylase</fullName>
        <ecNumber evidence="9">3.5.1.25</ecNumber>
    </submittedName>
</protein>
<evidence type="ECO:0000256" key="4">
    <source>
        <dbReference type="ARBA" id="ARBA00023277"/>
    </source>
</evidence>
<keyword evidence="2 7" id="KW-0479">Metal-binding</keyword>
<organism evidence="9 10">
    <name type="scientific">Candidatus Spyradenecus faecavium</name>
    <dbReference type="NCBI Taxonomy" id="2840947"/>
    <lineage>
        <taxon>Bacteria</taxon>
        <taxon>Pseudomonadati</taxon>
        <taxon>Lentisphaerota</taxon>
        <taxon>Lentisphaeria</taxon>
        <taxon>Lentisphaerales</taxon>
        <taxon>Lentisphaeraceae</taxon>
        <taxon>Lentisphaeraceae incertae sedis</taxon>
        <taxon>Candidatus Spyradenecus</taxon>
    </lineage>
</organism>
<evidence type="ECO:0000313" key="10">
    <source>
        <dbReference type="Proteomes" id="UP000886845"/>
    </source>
</evidence>
<sequence length="387" mass="41692">MAKGLIKHAYIVSPGYELDDGAIVIVDGKIAQILEPGTPYPTDADWVYDAEGELVMPGFIDVHTHGAAGVDVCDADDPTAIEKIAKAKLEEGCTSWCPTTLTVSSEDLEKALGHVAEYRKNEKYAKVLGVHLEGPFINPACCGAQNPAFLRKPDIEEVKRLNAITPVCQISFAPESEVGEGAKFARECLEMGIVPSAGHTKCSYKEFKAVYAAGLRHLTHFCNQMTPLHHRDIGLVGAGLLLDDLRTEMICDKIHLCPEMIDLAFNTKDTDAILLITDSMRASHMPDGPSSLGGLDVIVKDGAARLASNGALAGSILRMNVALKNVHEVTGFRLCELVKCTSHNQAVEHGLGDVLGCIEPGYIADITVLDDEDFSVKAVFVNGEKRL</sequence>
<evidence type="ECO:0000256" key="3">
    <source>
        <dbReference type="ARBA" id="ARBA00022801"/>
    </source>
</evidence>
<dbReference type="GO" id="GO:0006046">
    <property type="term" value="P:N-acetylglucosamine catabolic process"/>
    <property type="evidence" value="ECO:0007669"/>
    <property type="project" value="TreeGrafter"/>
</dbReference>
<dbReference type="Pfam" id="PF01979">
    <property type="entry name" value="Amidohydro_1"/>
    <property type="match status" value="1"/>
</dbReference>
<evidence type="ECO:0000256" key="6">
    <source>
        <dbReference type="PIRSR" id="PIRSR038994-1"/>
    </source>
</evidence>
<feature type="binding site" evidence="7">
    <location>
        <position position="199"/>
    </location>
    <ligand>
        <name>Zn(2+)</name>
        <dbReference type="ChEBI" id="CHEBI:29105"/>
    </ligand>
</feature>